<proteinExistence type="predicted"/>
<feature type="transmembrane region" description="Helical" evidence="2">
    <location>
        <begin position="39"/>
        <end position="58"/>
    </location>
</feature>
<feature type="compositionally biased region" description="Pro residues" evidence="1">
    <location>
        <begin position="149"/>
        <end position="165"/>
    </location>
</feature>
<dbReference type="RefSeq" id="WP_203682346.1">
    <property type="nucleotide sequence ID" value="NZ_BOMW01000043.1"/>
</dbReference>
<evidence type="ECO:0000256" key="2">
    <source>
        <dbReference type="SAM" id="Phobius"/>
    </source>
</evidence>
<dbReference type="Proteomes" id="UP000629619">
    <property type="component" value="Unassembled WGS sequence"/>
</dbReference>
<dbReference type="EMBL" id="BOMW01000043">
    <property type="protein sequence ID" value="GIF06924.1"/>
    <property type="molecule type" value="Genomic_DNA"/>
</dbReference>
<feature type="compositionally biased region" description="Low complexity" evidence="1">
    <location>
        <begin position="119"/>
        <end position="148"/>
    </location>
</feature>
<feature type="transmembrane region" description="Helical" evidence="2">
    <location>
        <begin position="6"/>
        <end position="27"/>
    </location>
</feature>
<keyword evidence="2" id="KW-0812">Transmembrane</keyword>
<feature type="compositionally biased region" description="Polar residues" evidence="1">
    <location>
        <begin position="193"/>
        <end position="202"/>
    </location>
</feature>
<evidence type="ECO:0000256" key="1">
    <source>
        <dbReference type="SAM" id="MobiDB-lite"/>
    </source>
</evidence>
<comment type="caution">
    <text evidence="3">The sequence shown here is derived from an EMBL/GenBank/DDBJ whole genome shotgun (WGS) entry which is preliminary data.</text>
</comment>
<keyword evidence="2" id="KW-0472">Membrane</keyword>
<feature type="transmembrane region" description="Helical" evidence="2">
    <location>
        <begin position="78"/>
        <end position="102"/>
    </location>
</feature>
<name>A0A919TLX7_9ACTN</name>
<reference evidence="3" key="1">
    <citation type="submission" date="2021-01" db="EMBL/GenBank/DDBJ databases">
        <title>Whole genome shotgun sequence of Actinoplanes siamensis NBRC 109076.</title>
        <authorList>
            <person name="Komaki H."/>
            <person name="Tamura T."/>
        </authorList>
    </citation>
    <scope>NUCLEOTIDE SEQUENCE</scope>
    <source>
        <strain evidence="3">NBRC 109076</strain>
    </source>
</reference>
<sequence length="202" mass="22269">MRKFLLWLATMWVGMITFVVVFTTLIGASSGAGTFLGSLVLWLFALAGGIALSAPAFLNPPDDNGGVWYFRLPLPLWMFLMMMKLMSWIGFQVLLGAWILIFKVRDDRQNKRLPAFSNGAQQPGAQQPPFAQQPPVAQQPPFAQQPQFAPGPQPGAGPQPPPAGPPASWQADPTGRFRHRWWDGARWTDRVANGTTQTTDPL</sequence>
<gene>
    <name evidence="3" type="ORF">Asi03nite_44620</name>
</gene>
<organism evidence="3 4">
    <name type="scientific">Actinoplanes siamensis</name>
    <dbReference type="NCBI Taxonomy" id="1223317"/>
    <lineage>
        <taxon>Bacteria</taxon>
        <taxon>Bacillati</taxon>
        <taxon>Actinomycetota</taxon>
        <taxon>Actinomycetes</taxon>
        <taxon>Micromonosporales</taxon>
        <taxon>Micromonosporaceae</taxon>
        <taxon>Actinoplanes</taxon>
    </lineage>
</organism>
<keyword evidence="2" id="KW-1133">Transmembrane helix</keyword>
<protein>
    <recommendedName>
        <fullName evidence="5">DUF2510 domain-containing protein</fullName>
    </recommendedName>
</protein>
<accession>A0A919TLX7</accession>
<evidence type="ECO:0008006" key="5">
    <source>
        <dbReference type="Google" id="ProtNLM"/>
    </source>
</evidence>
<feature type="compositionally biased region" description="Basic and acidic residues" evidence="1">
    <location>
        <begin position="180"/>
        <end position="189"/>
    </location>
</feature>
<keyword evidence="4" id="KW-1185">Reference proteome</keyword>
<feature type="region of interest" description="Disordered" evidence="1">
    <location>
        <begin position="114"/>
        <end position="202"/>
    </location>
</feature>
<dbReference type="AlphaFoldDB" id="A0A919TLX7"/>
<evidence type="ECO:0000313" key="4">
    <source>
        <dbReference type="Proteomes" id="UP000629619"/>
    </source>
</evidence>
<evidence type="ECO:0000313" key="3">
    <source>
        <dbReference type="EMBL" id="GIF06924.1"/>
    </source>
</evidence>